<dbReference type="EMBL" id="KQ242426">
    <property type="protein sequence ID" value="KNC78775.1"/>
    <property type="molecule type" value="Genomic_DNA"/>
</dbReference>
<keyword evidence="5" id="KW-0496">Mitochondrion</keyword>
<dbReference type="STRING" id="667725.A0A0L0FPN5"/>
<gene>
    <name evidence="9" type="ORF">SARC_08803</name>
</gene>
<dbReference type="SMART" id="SM00978">
    <property type="entry name" value="Tim44"/>
    <property type="match status" value="1"/>
</dbReference>
<dbReference type="OrthoDB" id="10265990at2759"/>
<evidence type="ECO:0000313" key="9">
    <source>
        <dbReference type="EMBL" id="KNC78775.1"/>
    </source>
</evidence>
<organism evidence="9 10">
    <name type="scientific">Sphaeroforma arctica JP610</name>
    <dbReference type="NCBI Taxonomy" id="667725"/>
    <lineage>
        <taxon>Eukaryota</taxon>
        <taxon>Ichthyosporea</taxon>
        <taxon>Ichthyophonida</taxon>
        <taxon>Sphaeroforma</taxon>
    </lineage>
</organism>
<dbReference type="SUPFAM" id="SSF54427">
    <property type="entry name" value="NTF2-like"/>
    <property type="match status" value="1"/>
</dbReference>
<evidence type="ECO:0000256" key="6">
    <source>
        <dbReference type="ARBA" id="ARBA00023136"/>
    </source>
</evidence>
<dbReference type="GO" id="GO:0005743">
    <property type="term" value="C:mitochondrial inner membrane"/>
    <property type="evidence" value="ECO:0007669"/>
    <property type="project" value="UniProtKB-SubCell"/>
</dbReference>
<evidence type="ECO:0000256" key="5">
    <source>
        <dbReference type="ARBA" id="ARBA00023128"/>
    </source>
</evidence>
<reference evidence="9 10" key="1">
    <citation type="submission" date="2011-02" db="EMBL/GenBank/DDBJ databases">
        <title>The Genome Sequence of Sphaeroforma arctica JP610.</title>
        <authorList>
            <consortium name="The Broad Institute Genome Sequencing Platform"/>
            <person name="Russ C."/>
            <person name="Cuomo C."/>
            <person name="Young S.K."/>
            <person name="Zeng Q."/>
            <person name="Gargeya S."/>
            <person name="Alvarado L."/>
            <person name="Berlin A."/>
            <person name="Chapman S.B."/>
            <person name="Chen Z."/>
            <person name="Freedman E."/>
            <person name="Gellesch M."/>
            <person name="Goldberg J."/>
            <person name="Griggs A."/>
            <person name="Gujja S."/>
            <person name="Heilman E."/>
            <person name="Heiman D."/>
            <person name="Howarth C."/>
            <person name="Mehta T."/>
            <person name="Neiman D."/>
            <person name="Pearson M."/>
            <person name="Roberts A."/>
            <person name="Saif S."/>
            <person name="Shea T."/>
            <person name="Shenoy N."/>
            <person name="Sisk P."/>
            <person name="Stolte C."/>
            <person name="Sykes S."/>
            <person name="White J."/>
            <person name="Yandava C."/>
            <person name="Burger G."/>
            <person name="Gray M.W."/>
            <person name="Holland P.W.H."/>
            <person name="King N."/>
            <person name="Lang F.B.F."/>
            <person name="Roger A.J."/>
            <person name="Ruiz-Trillo I."/>
            <person name="Haas B."/>
            <person name="Nusbaum C."/>
            <person name="Birren B."/>
        </authorList>
    </citation>
    <scope>NUCLEOTIDE SEQUENCE [LARGE SCALE GENOMIC DNA]</scope>
    <source>
        <strain evidence="9 10">JP610</strain>
    </source>
</reference>
<keyword evidence="3" id="KW-0999">Mitochondrion inner membrane</keyword>
<dbReference type="PANTHER" id="PTHR10721:SF1">
    <property type="entry name" value="MITOCHONDRIAL IMPORT INNER MEMBRANE TRANSLOCASE SUBUNIT TIM44"/>
    <property type="match status" value="1"/>
</dbReference>
<sequence>MFTLRLRCSPLAACVNTGGHVGQASRPQARHMSMVKNFLNSIKKGAEETAPKSTPTTESVKSSSKMSSKKGQQNAKKVSETLGKVKDNLGQVADELGATKFAKQAGDFTAQAGKEAGKATQQIGAEFSNSDAAHKISQLRSELLEGTILDSAKFKPYQKPSVADRERIIKGVKLDKPIVEANTDATGMVMHKDSVWFSKWKEFKDNNPITNRAFEWKMHYDESDNIFVRSMRSITDVVADGLSGMFKESEMITVLREICKQDPDFEREEFIEHAHKSLIPVLLESYFNQDLQTLEAWCSEPTYNVLASNIKLKKDAGHTVDVKILDIRDVDIFNAMMMEQGPVLTVTCMVQQITVEKDKAGKVVDGDPDAIEDVLYAFAFCREEGTYGKAAWRVMDFAMHMRRSTW</sequence>
<evidence type="ECO:0000256" key="7">
    <source>
        <dbReference type="SAM" id="MobiDB-lite"/>
    </source>
</evidence>
<dbReference type="GO" id="GO:0030150">
    <property type="term" value="P:protein import into mitochondrial matrix"/>
    <property type="evidence" value="ECO:0007669"/>
    <property type="project" value="TreeGrafter"/>
</dbReference>
<feature type="domain" description="Tim44-like" evidence="8">
    <location>
        <begin position="251"/>
        <end position="399"/>
    </location>
</feature>
<dbReference type="Pfam" id="PF04280">
    <property type="entry name" value="Tim44"/>
    <property type="match status" value="1"/>
</dbReference>
<dbReference type="InterPro" id="IPR032710">
    <property type="entry name" value="NTF2-like_dom_sf"/>
</dbReference>
<dbReference type="RefSeq" id="XP_014152677.1">
    <property type="nucleotide sequence ID" value="XM_014297202.1"/>
</dbReference>
<keyword evidence="10" id="KW-1185">Reference proteome</keyword>
<dbReference type="GO" id="GO:0051087">
    <property type="term" value="F:protein-folding chaperone binding"/>
    <property type="evidence" value="ECO:0007669"/>
    <property type="project" value="TreeGrafter"/>
</dbReference>
<dbReference type="InterPro" id="IPR039544">
    <property type="entry name" value="Tim44-like"/>
</dbReference>
<dbReference type="AlphaFoldDB" id="A0A0L0FPN5"/>
<dbReference type="GeneID" id="25909307"/>
<evidence type="ECO:0000256" key="3">
    <source>
        <dbReference type="ARBA" id="ARBA00022792"/>
    </source>
</evidence>
<feature type="compositionally biased region" description="Low complexity" evidence="7">
    <location>
        <begin position="59"/>
        <end position="70"/>
    </location>
</feature>
<name>A0A0L0FPN5_9EUKA</name>
<evidence type="ECO:0000256" key="4">
    <source>
        <dbReference type="ARBA" id="ARBA00022946"/>
    </source>
</evidence>
<dbReference type="Proteomes" id="UP000054560">
    <property type="component" value="Unassembled WGS sequence"/>
</dbReference>
<feature type="region of interest" description="Disordered" evidence="7">
    <location>
        <begin position="45"/>
        <end position="82"/>
    </location>
</feature>
<evidence type="ECO:0000313" key="10">
    <source>
        <dbReference type="Proteomes" id="UP000054560"/>
    </source>
</evidence>
<protein>
    <recommendedName>
        <fullName evidence="8">Tim44-like domain-containing protein</fullName>
    </recommendedName>
</protein>
<comment type="similarity">
    <text evidence="2">Belongs to the Tim44 family.</text>
</comment>
<comment type="subcellular location">
    <subcellularLocation>
        <location evidence="1">Mitochondrion inner membrane</location>
    </subcellularLocation>
</comment>
<dbReference type="InterPro" id="IPR007379">
    <property type="entry name" value="Tim44-like_dom"/>
</dbReference>
<keyword evidence="6" id="KW-0472">Membrane</keyword>
<dbReference type="PANTHER" id="PTHR10721">
    <property type="entry name" value="MITOCHONDRIAL IMPORT INNER MEMBRANE TRANSLOCASE SUBUNIT TIM44"/>
    <property type="match status" value="1"/>
</dbReference>
<keyword evidence="4" id="KW-0809">Transit peptide</keyword>
<accession>A0A0L0FPN5</accession>
<dbReference type="Gene3D" id="3.10.450.240">
    <property type="match status" value="1"/>
</dbReference>
<evidence type="ECO:0000256" key="2">
    <source>
        <dbReference type="ARBA" id="ARBA00009597"/>
    </source>
</evidence>
<dbReference type="eggNOG" id="KOG2580">
    <property type="taxonomic scope" value="Eukaryota"/>
</dbReference>
<evidence type="ECO:0000256" key="1">
    <source>
        <dbReference type="ARBA" id="ARBA00004273"/>
    </source>
</evidence>
<proteinExistence type="inferred from homology"/>
<evidence type="ECO:0000259" key="8">
    <source>
        <dbReference type="SMART" id="SM00978"/>
    </source>
</evidence>